<proteinExistence type="predicted"/>
<gene>
    <name evidence="1" type="ORF">OIK40_12390</name>
</gene>
<sequence length="75" mass="7849">MPTVAGGEAVLTAAKPNYRLLGMIGGKSSGGRIRIEEKPNGDLDCLIGELPMPQGVARMIGGSSKRSKQAWVPDL</sequence>
<evidence type="ECO:0000313" key="1">
    <source>
        <dbReference type="EMBL" id="MDC8755440.1"/>
    </source>
</evidence>
<protein>
    <submittedName>
        <fullName evidence="1">Uncharacterized protein</fullName>
    </submittedName>
</protein>
<dbReference type="Proteomes" id="UP001216558">
    <property type="component" value="Unassembled WGS sequence"/>
</dbReference>
<name>A0ABT5JTF1_9SPHN</name>
<reference evidence="1 2" key="1">
    <citation type="submission" date="2022-10" db="EMBL/GenBank/DDBJ databases">
        <title>Erythrobacter sp. sf7 Genome sequencing.</title>
        <authorList>
            <person name="Park S."/>
        </authorList>
    </citation>
    <scope>NUCLEOTIDE SEQUENCE [LARGE SCALE GENOMIC DNA]</scope>
    <source>
        <strain evidence="2">sf7</strain>
    </source>
</reference>
<dbReference type="EMBL" id="JAQQXQ010000010">
    <property type="protein sequence ID" value="MDC8755440.1"/>
    <property type="molecule type" value="Genomic_DNA"/>
</dbReference>
<accession>A0ABT5JTF1</accession>
<organism evidence="1 2">
    <name type="scientific">Erythrobacter fulvus</name>
    <dbReference type="NCBI Taxonomy" id="2987523"/>
    <lineage>
        <taxon>Bacteria</taxon>
        <taxon>Pseudomonadati</taxon>
        <taxon>Pseudomonadota</taxon>
        <taxon>Alphaproteobacteria</taxon>
        <taxon>Sphingomonadales</taxon>
        <taxon>Erythrobacteraceae</taxon>
        <taxon>Erythrobacter/Porphyrobacter group</taxon>
        <taxon>Erythrobacter</taxon>
    </lineage>
</organism>
<comment type="caution">
    <text evidence="1">The sequence shown here is derived from an EMBL/GenBank/DDBJ whole genome shotgun (WGS) entry which is preliminary data.</text>
</comment>
<keyword evidence="2" id="KW-1185">Reference proteome</keyword>
<evidence type="ECO:0000313" key="2">
    <source>
        <dbReference type="Proteomes" id="UP001216558"/>
    </source>
</evidence>
<dbReference type="RefSeq" id="WP_273678654.1">
    <property type="nucleotide sequence ID" value="NZ_JAQQXQ010000010.1"/>
</dbReference>